<evidence type="ECO:0000256" key="2">
    <source>
        <dbReference type="SAM" id="SignalP"/>
    </source>
</evidence>
<gene>
    <name evidence="3" type="ORF">AUC69_02280</name>
</gene>
<dbReference type="EMBL" id="LPWF01000033">
    <property type="protein sequence ID" value="ODR96065.1"/>
    <property type="molecule type" value="Genomic_DNA"/>
</dbReference>
<protein>
    <recommendedName>
        <fullName evidence="5">Lipoprotein</fullName>
    </recommendedName>
</protein>
<feature type="region of interest" description="Disordered" evidence="1">
    <location>
        <begin position="71"/>
        <end position="107"/>
    </location>
</feature>
<comment type="caution">
    <text evidence="3">The sequence shown here is derived from an EMBL/GenBank/DDBJ whole genome shotgun (WGS) entry which is preliminary data.</text>
</comment>
<keyword evidence="2" id="KW-0732">Signal</keyword>
<proteinExistence type="predicted"/>
<feature type="signal peptide" evidence="2">
    <location>
        <begin position="1"/>
        <end position="20"/>
    </location>
</feature>
<evidence type="ECO:0000256" key="1">
    <source>
        <dbReference type="SAM" id="MobiDB-lite"/>
    </source>
</evidence>
<reference evidence="3 4" key="1">
    <citation type="journal article" date="2016" name="Environ. Microbiol.">
        <title>New Methyloceanibacter diversity from North Sea sediments includes methanotroph containing solely the soluble methane monooxygenase.</title>
        <authorList>
            <person name="Vekeman B."/>
            <person name="Kerckhof F.M."/>
            <person name="Cremers G."/>
            <person name="de Vos P."/>
            <person name="Vandamme P."/>
            <person name="Boon N."/>
            <person name="Op den Camp H.J."/>
            <person name="Heylen K."/>
        </authorList>
    </citation>
    <scope>NUCLEOTIDE SEQUENCE [LARGE SCALE GENOMIC DNA]</scope>
    <source>
        <strain evidence="3 4">R-67175</strain>
    </source>
</reference>
<accession>A0A1E3VRB5</accession>
<sequence>MAGMALAGALSLLLAACANTGPGDAIERITAVDYGQPYLGMSKTEVLSCAGTPRSRIPAGKTTETLVYHYSGAGPVPSGGDSGGKKQKASTPFGGGEKKSKGPKPTCTASLTFEKDVLVRVSYAHMNVRSPYEWQGEDNEAAAERMRKEGVPTCVFSLPRCRR</sequence>
<evidence type="ECO:0000313" key="4">
    <source>
        <dbReference type="Proteomes" id="UP000094472"/>
    </source>
</evidence>
<organism evidence="3 4">
    <name type="scientific">Methyloceanibacter superfactus</name>
    <dbReference type="NCBI Taxonomy" id="1774969"/>
    <lineage>
        <taxon>Bacteria</taxon>
        <taxon>Pseudomonadati</taxon>
        <taxon>Pseudomonadota</taxon>
        <taxon>Alphaproteobacteria</taxon>
        <taxon>Hyphomicrobiales</taxon>
        <taxon>Hyphomicrobiaceae</taxon>
        <taxon>Methyloceanibacter</taxon>
    </lineage>
</organism>
<name>A0A1E3VRB5_9HYPH</name>
<evidence type="ECO:0008006" key="5">
    <source>
        <dbReference type="Google" id="ProtNLM"/>
    </source>
</evidence>
<dbReference type="AlphaFoldDB" id="A0A1E3VRB5"/>
<evidence type="ECO:0000313" key="3">
    <source>
        <dbReference type="EMBL" id="ODR96065.1"/>
    </source>
</evidence>
<keyword evidence="4" id="KW-1185">Reference proteome</keyword>
<feature type="chain" id="PRO_5009138493" description="Lipoprotein" evidence="2">
    <location>
        <begin position="21"/>
        <end position="163"/>
    </location>
</feature>
<dbReference type="Proteomes" id="UP000094472">
    <property type="component" value="Unassembled WGS sequence"/>
</dbReference>